<dbReference type="InterPro" id="IPR029058">
    <property type="entry name" value="AB_hydrolase_fold"/>
</dbReference>
<dbReference type="AlphaFoldDB" id="A0A438E1F2"/>
<dbReference type="Pfam" id="PF00326">
    <property type="entry name" value="Peptidase_S9"/>
    <property type="match status" value="1"/>
</dbReference>
<dbReference type="EMBL" id="QGNW01001434">
    <property type="protein sequence ID" value="RVW41534.1"/>
    <property type="molecule type" value="Genomic_DNA"/>
</dbReference>
<dbReference type="Gene3D" id="3.40.50.1820">
    <property type="entry name" value="alpha/beta hydrolase"/>
    <property type="match status" value="1"/>
</dbReference>
<comment type="caution">
    <text evidence="4">The sequence shown here is derived from an EMBL/GenBank/DDBJ whole genome shotgun (WGS) entry which is preliminary data.</text>
</comment>
<evidence type="ECO:0000256" key="2">
    <source>
        <dbReference type="SAM" id="MobiDB-lite"/>
    </source>
</evidence>
<proteinExistence type="predicted"/>
<accession>A0A438E1F2</accession>
<evidence type="ECO:0000313" key="4">
    <source>
        <dbReference type="EMBL" id="RVW41534.1"/>
    </source>
</evidence>
<dbReference type="PANTHER" id="PTHR42776:SF28">
    <property type="entry name" value="GLUTAMYL ENDOPEPTIDASE, CHLOROPLASTIC-RELATED"/>
    <property type="match status" value="1"/>
</dbReference>
<reference evidence="4 5" key="1">
    <citation type="journal article" date="2018" name="PLoS Genet.">
        <title>Population sequencing reveals clonal diversity and ancestral inbreeding in the grapevine cultivar Chardonnay.</title>
        <authorList>
            <person name="Roach M.J."/>
            <person name="Johnson D.L."/>
            <person name="Bohlmann J."/>
            <person name="van Vuuren H.J."/>
            <person name="Jones S.J."/>
            <person name="Pretorius I.S."/>
            <person name="Schmidt S.A."/>
            <person name="Borneman A.R."/>
        </authorList>
    </citation>
    <scope>NUCLEOTIDE SEQUENCE [LARGE SCALE GENOMIC DNA]</scope>
    <source>
        <strain evidence="5">cv. Chardonnay</strain>
        <tissue evidence="4">Leaf</tissue>
    </source>
</reference>
<dbReference type="InterPro" id="IPR001375">
    <property type="entry name" value="Peptidase_S9_cat"/>
</dbReference>
<keyword evidence="1" id="KW-0378">Hydrolase</keyword>
<dbReference type="GO" id="GO:0008236">
    <property type="term" value="F:serine-type peptidase activity"/>
    <property type="evidence" value="ECO:0007669"/>
    <property type="project" value="InterPro"/>
</dbReference>
<organism evidence="4 5">
    <name type="scientific">Vitis vinifera</name>
    <name type="common">Grape</name>
    <dbReference type="NCBI Taxonomy" id="29760"/>
    <lineage>
        <taxon>Eukaryota</taxon>
        <taxon>Viridiplantae</taxon>
        <taxon>Streptophyta</taxon>
        <taxon>Embryophyta</taxon>
        <taxon>Tracheophyta</taxon>
        <taxon>Spermatophyta</taxon>
        <taxon>Magnoliopsida</taxon>
        <taxon>eudicotyledons</taxon>
        <taxon>Gunneridae</taxon>
        <taxon>Pentapetalae</taxon>
        <taxon>rosids</taxon>
        <taxon>Vitales</taxon>
        <taxon>Vitaceae</taxon>
        <taxon>Viteae</taxon>
        <taxon>Vitis</taxon>
    </lineage>
</organism>
<feature type="region of interest" description="Disordered" evidence="2">
    <location>
        <begin position="197"/>
        <end position="234"/>
    </location>
</feature>
<protein>
    <submittedName>
        <fullName evidence="4">Putative glutamyl endopeptidase, chloroplastic</fullName>
    </submittedName>
</protein>
<dbReference type="SUPFAM" id="SSF53474">
    <property type="entry name" value="alpha/beta-Hydrolases"/>
    <property type="match status" value="1"/>
</dbReference>
<dbReference type="Proteomes" id="UP000288805">
    <property type="component" value="Unassembled WGS sequence"/>
</dbReference>
<evidence type="ECO:0000259" key="3">
    <source>
        <dbReference type="Pfam" id="PF00326"/>
    </source>
</evidence>
<name>A0A438E1F2_VITVI</name>
<feature type="domain" description="Peptidase S9 prolyl oligopeptidase catalytic" evidence="3">
    <location>
        <begin position="24"/>
        <end position="176"/>
    </location>
</feature>
<gene>
    <name evidence="4" type="primary">GEP_2</name>
    <name evidence="4" type="ORF">CK203_068267</name>
</gene>
<sequence>MYISCPPFLQILSYVEQLVASAEAAVEEVIRRGVAHPNKIAVGGHSYGAFMTANLLAHAPHLFCCGIARSGAYNRTLTPFGFQNEDRTLWEATDTYVEMSPFMSANKIKRPVLLIHGEEDNNPGTLTMQSDRFFNALKGHGALCRLVILPFESHGYAARESIMHVLWETDRWLQKHCVSNTTNVNENLDTCKDEAKEEITDPESKTVPASGGGNPELAESEHEGFHPRARASLW</sequence>
<evidence type="ECO:0000313" key="5">
    <source>
        <dbReference type="Proteomes" id="UP000288805"/>
    </source>
</evidence>
<dbReference type="PANTHER" id="PTHR42776">
    <property type="entry name" value="SERINE PEPTIDASE S9 FAMILY MEMBER"/>
    <property type="match status" value="1"/>
</dbReference>
<evidence type="ECO:0000256" key="1">
    <source>
        <dbReference type="ARBA" id="ARBA00022801"/>
    </source>
</evidence>
<dbReference type="GO" id="GO:0006508">
    <property type="term" value="P:proteolysis"/>
    <property type="evidence" value="ECO:0007669"/>
    <property type="project" value="InterPro"/>
</dbReference>